<dbReference type="KEGG" id="slo:Shew_0525"/>
<proteinExistence type="predicted"/>
<dbReference type="OrthoDB" id="5625686at2"/>
<protein>
    <recommendedName>
        <fullName evidence="3">Cysteine-rich CWC family protein</fullName>
    </recommendedName>
</protein>
<dbReference type="Pfam" id="PF14375">
    <property type="entry name" value="Cys_rich_CWC"/>
    <property type="match status" value="1"/>
</dbReference>
<dbReference type="InterPro" id="IPR032720">
    <property type="entry name" value="Cys_rich_CWC"/>
</dbReference>
<dbReference type="STRING" id="323850.Shew_0525"/>
<evidence type="ECO:0008006" key="3">
    <source>
        <dbReference type="Google" id="ProtNLM"/>
    </source>
</evidence>
<dbReference type="HOGENOM" id="CLU_141656_2_0_6"/>
<organism evidence="1 2">
    <name type="scientific">Shewanella loihica (strain ATCC BAA-1088 / PV-4)</name>
    <dbReference type="NCBI Taxonomy" id="323850"/>
    <lineage>
        <taxon>Bacteria</taxon>
        <taxon>Pseudomonadati</taxon>
        <taxon>Pseudomonadota</taxon>
        <taxon>Gammaproteobacteria</taxon>
        <taxon>Alteromonadales</taxon>
        <taxon>Shewanellaceae</taxon>
        <taxon>Shewanella</taxon>
    </lineage>
</organism>
<dbReference type="eggNOG" id="ENOG5033A7N">
    <property type="taxonomic scope" value="Bacteria"/>
</dbReference>
<sequence>MDSMRTNASQCPLCHQPNQCAVVAGRESDTCWCHHQTFAPKAQLPQAIAPDVCICQACAEALRLEAELGVKRVD</sequence>
<dbReference type="EMBL" id="CP000606">
    <property type="protein sequence ID" value="ABO22397.1"/>
    <property type="molecule type" value="Genomic_DNA"/>
</dbReference>
<keyword evidence="2" id="KW-1185">Reference proteome</keyword>
<reference evidence="1 2" key="1">
    <citation type="submission" date="2007-03" db="EMBL/GenBank/DDBJ databases">
        <title>Complete sequence of Shewanella loihica PV-4.</title>
        <authorList>
            <consortium name="US DOE Joint Genome Institute"/>
            <person name="Copeland A."/>
            <person name="Lucas S."/>
            <person name="Lapidus A."/>
            <person name="Barry K."/>
            <person name="Detter J.C."/>
            <person name="Glavina del Rio T."/>
            <person name="Hammon N."/>
            <person name="Israni S."/>
            <person name="Dalin E."/>
            <person name="Tice H."/>
            <person name="Pitluck S."/>
            <person name="Chain P."/>
            <person name="Malfatti S."/>
            <person name="Shin M."/>
            <person name="Vergez L."/>
            <person name="Schmutz J."/>
            <person name="Larimer F."/>
            <person name="Land M."/>
            <person name="Hauser L."/>
            <person name="Kyrpides N."/>
            <person name="Mikhailova N."/>
            <person name="Romine M.F."/>
            <person name="Serres G."/>
            <person name="Fredrickson J."/>
            <person name="Tiedje J."/>
            <person name="Richardson P."/>
        </authorList>
    </citation>
    <scope>NUCLEOTIDE SEQUENCE [LARGE SCALE GENOMIC DNA]</scope>
    <source>
        <strain evidence="2">ATCC BAA-1088 / PV-4</strain>
    </source>
</reference>
<accession>A3QA99</accession>
<evidence type="ECO:0000313" key="2">
    <source>
        <dbReference type="Proteomes" id="UP000001558"/>
    </source>
</evidence>
<evidence type="ECO:0000313" key="1">
    <source>
        <dbReference type="EMBL" id="ABO22397.1"/>
    </source>
</evidence>
<gene>
    <name evidence="1" type="ordered locus">Shew_0525</name>
</gene>
<dbReference type="AlphaFoldDB" id="A3QA99"/>
<dbReference type="Proteomes" id="UP000001558">
    <property type="component" value="Chromosome"/>
</dbReference>
<name>A3QA99_SHELP</name>